<dbReference type="Proteomes" id="UP000578449">
    <property type="component" value="Unassembled WGS sequence"/>
</dbReference>
<dbReference type="Gene3D" id="3.50.50.60">
    <property type="entry name" value="FAD/NAD(P)-binding domain"/>
    <property type="match status" value="1"/>
</dbReference>
<evidence type="ECO:0000313" key="4">
    <source>
        <dbReference type="Proteomes" id="UP000578449"/>
    </source>
</evidence>
<dbReference type="AlphaFoldDB" id="A0A840PE42"/>
<evidence type="ECO:0000259" key="2">
    <source>
        <dbReference type="Pfam" id="PF01266"/>
    </source>
</evidence>
<dbReference type="InterPro" id="IPR006076">
    <property type="entry name" value="FAD-dep_OxRdtase"/>
</dbReference>
<dbReference type="EMBL" id="JACHGN010000017">
    <property type="protein sequence ID" value="MBB5137452.1"/>
    <property type="molecule type" value="Genomic_DNA"/>
</dbReference>
<dbReference type="Pfam" id="PF01266">
    <property type="entry name" value="DAO"/>
    <property type="match status" value="1"/>
</dbReference>
<dbReference type="GO" id="GO:0005737">
    <property type="term" value="C:cytoplasm"/>
    <property type="evidence" value="ECO:0007669"/>
    <property type="project" value="TreeGrafter"/>
</dbReference>
<dbReference type="EC" id="1.4.99.-" evidence="3"/>
<evidence type="ECO:0000313" key="3">
    <source>
        <dbReference type="EMBL" id="MBB5137452.1"/>
    </source>
</evidence>
<dbReference type="InterPro" id="IPR036188">
    <property type="entry name" value="FAD/NAD-bd_sf"/>
</dbReference>
<feature type="domain" description="FAD dependent oxidoreductase" evidence="2">
    <location>
        <begin position="4"/>
        <end position="293"/>
    </location>
</feature>
<reference evidence="3 4" key="1">
    <citation type="submission" date="2020-08" db="EMBL/GenBank/DDBJ databases">
        <title>Genomic Encyclopedia of Type Strains, Phase IV (KMG-IV): sequencing the most valuable type-strain genomes for metagenomic binning, comparative biology and taxonomic classification.</title>
        <authorList>
            <person name="Goeker M."/>
        </authorList>
    </citation>
    <scope>NUCLEOTIDE SEQUENCE [LARGE SCALE GENOMIC DNA]</scope>
    <source>
        <strain evidence="3 4">DSM 45615</strain>
    </source>
</reference>
<evidence type="ECO:0000256" key="1">
    <source>
        <dbReference type="ARBA" id="ARBA00023002"/>
    </source>
</evidence>
<dbReference type="RefSeq" id="WP_185054346.1">
    <property type="nucleotide sequence ID" value="NZ_BAABIX010000012.1"/>
</dbReference>
<name>A0A840PE42_9ACTN</name>
<dbReference type="Gene3D" id="3.30.9.10">
    <property type="entry name" value="D-Amino Acid Oxidase, subunit A, domain 2"/>
    <property type="match status" value="1"/>
</dbReference>
<sequence>MTGLARLSAGAIDAFDALAVGGVALPRRKAAPLVAAWHSAAPRDAFAEKLRHLASFGVPVRLDAVDGDAARAAAPLLSKAVRAGVLVHDQEYAEPFDLCAALAASITRRGGTVVEGAAVRELSAVASTARIGITVGAAEDVAEFDHVVIATGAHLPALAGSYGVRALVQAGRGYSFTAGTATPSPTPIYLPGARLACTPTTGGLRIAGLMEFDRPEAPMRRRRIEAMARAARALLDVDVAHRKDEWVGSRPCTVDGLPLIGATRHPNVHVAGGHGMWGIGITLGPQTGRLLARQITGGTSLPELTACDPLR</sequence>
<accession>A0A840PE42</accession>
<keyword evidence="1 3" id="KW-0560">Oxidoreductase</keyword>
<dbReference type="GO" id="GO:0016491">
    <property type="term" value="F:oxidoreductase activity"/>
    <property type="evidence" value="ECO:0007669"/>
    <property type="project" value="UniProtKB-KW"/>
</dbReference>
<protein>
    <submittedName>
        <fullName evidence="3">D-amino-acid dehydrogenase</fullName>
        <ecNumber evidence="3">1.4.99.-</ecNumber>
    </submittedName>
</protein>
<gene>
    <name evidence="3" type="ORF">HNP84_007204</name>
</gene>
<dbReference type="PANTHER" id="PTHR13847:SF289">
    <property type="entry name" value="GLYCINE OXIDASE"/>
    <property type="match status" value="1"/>
</dbReference>
<organism evidence="3 4">
    <name type="scientific">Thermocatellispora tengchongensis</name>
    <dbReference type="NCBI Taxonomy" id="1073253"/>
    <lineage>
        <taxon>Bacteria</taxon>
        <taxon>Bacillati</taxon>
        <taxon>Actinomycetota</taxon>
        <taxon>Actinomycetes</taxon>
        <taxon>Streptosporangiales</taxon>
        <taxon>Streptosporangiaceae</taxon>
        <taxon>Thermocatellispora</taxon>
    </lineage>
</organism>
<keyword evidence="4" id="KW-1185">Reference proteome</keyword>
<dbReference type="SUPFAM" id="SSF54373">
    <property type="entry name" value="FAD-linked reductases, C-terminal domain"/>
    <property type="match status" value="1"/>
</dbReference>
<comment type="caution">
    <text evidence="3">The sequence shown here is derived from an EMBL/GenBank/DDBJ whole genome shotgun (WGS) entry which is preliminary data.</text>
</comment>
<dbReference type="PANTHER" id="PTHR13847">
    <property type="entry name" value="SARCOSINE DEHYDROGENASE-RELATED"/>
    <property type="match status" value="1"/>
</dbReference>
<proteinExistence type="predicted"/>
<dbReference type="SUPFAM" id="SSF51905">
    <property type="entry name" value="FAD/NAD(P)-binding domain"/>
    <property type="match status" value="1"/>
</dbReference>